<evidence type="ECO:0000256" key="1">
    <source>
        <dbReference type="SAM" id="Phobius"/>
    </source>
</evidence>
<evidence type="ECO:0000313" key="2">
    <source>
        <dbReference type="EMBL" id="OGL52851.1"/>
    </source>
</evidence>
<reference evidence="2 3" key="1">
    <citation type="journal article" date="2016" name="Nat. Commun.">
        <title>Thousands of microbial genomes shed light on interconnected biogeochemical processes in an aquifer system.</title>
        <authorList>
            <person name="Anantharaman K."/>
            <person name="Brown C.T."/>
            <person name="Hug L.A."/>
            <person name="Sharon I."/>
            <person name="Castelle C.J."/>
            <person name="Probst A.J."/>
            <person name="Thomas B.C."/>
            <person name="Singh A."/>
            <person name="Wilkins M.J."/>
            <person name="Karaoz U."/>
            <person name="Brodie E.L."/>
            <person name="Williams K.H."/>
            <person name="Hubbard S.S."/>
            <person name="Banfield J.F."/>
        </authorList>
    </citation>
    <scope>NUCLEOTIDE SEQUENCE [LARGE SCALE GENOMIC DNA]</scope>
</reference>
<keyword evidence="1" id="KW-1133">Transmembrane helix</keyword>
<dbReference type="STRING" id="1817883.A3G31_00435"/>
<feature type="transmembrane region" description="Helical" evidence="1">
    <location>
        <begin position="61"/>
        <end position="81"/>
    </location>
</feature>
<proteinExistence type="predicted"/>
<evidence type="ECO:0000313" key="3">
    <source>
        <dbReference type="Proteomes" id="UP000178082"/>
    </source>
</evidence>
<comment type="caution">
    <text evidence="2">The sequence shown here is derived from an EMBL/GenBank/DDBJ whole genome shotgun (WGS) entry which is preliminary data.</text>
</comment>
<name>A0A1F7SGI2_9BACT</name>
<organism evidence="2 3">
    <name type="scientific">Candidatus Schekmanbacteria bacterium RIFCSPLOWO2_12_FULL_38_15</name>
    <dbReference type="NCBI Taxonomy" id="1817883"/>
    <lineage>
        <taxon>Bacteria</taxon>
        <taxon>Candidatus Schekmaniibacteriota</taxon>
    </lineage>
</organism>
<keyword evidence="1" id="KW-0472">Membrane</keyword>
<dbReference type="Proteomes" id="UP000178082">
    <property type="component" value="Unassembled WGS sequence"/>
</dbReference>
<dbReference type="AlphaFoldDB" id="A0A1F7SGI2"/>
<protein>
    <submittedName>
        <fullName evidence="2">Uncharacterized protein</fullName>
    </submittedName>
</protein>
<sequence length="139" mass="15740">MECPRCHKITNTNETDNKYFVGRNSDGIPFFKCEQCGGLFYVNEVNGTSHSISRGEKGHRFVPITWGVFCLIIAVGIFWFFGSNIVTWIIGGVFLWLGWSSIKIGIWGSPKLIDEMTLDRGVASSKEATEEWKKINKLE</sequence>
<gene>
    <name evidence="2" type="ORF">A3G31_00435</name>
</gene>
<feature type="transmembrane region" description="Helical" evidence="1">
    <location>
        <begin position="87"/>
        <end position="106"/>
    </location>
</feature>
<keyword evidence="1" id="KW-0812">Transmembrane</keyword>
<accession>A0A1F7SGI2</accession>
<dbReference type="EMBL" id="MGDI01000029">
    <property type="protein sequence ID" value="OGL52851.1"/>
    <property type="molecule type" value="Genomic_DNA"/>
</dbReference>